<evidence type="ECO:0000313" key="12">
    <source>
        <dbReference type="WBParaSite" id="ACRNAN_Path_1222.g4747.t1"/>
    </source>
</evidence>
<dbReference type="GO" id="GO:0004550">
    <property type="term" value="F:nucleoside diphosphate kinase activity"/>
    <property type="evidence" value="ECO:0007669"/>
    <property type="project" value="TreeGrafter"/>
</dbReference>
<dbReference type="GO" id="GO:0006235">
    <property type="term" value="P:dTTP biosynthetic process"/>
    <property type="evidence" value="ECO:0007669"/>
    <property type="project" value="TreeGrafter"/>
</dbReference>
<dbReference type="Pfam" id="PF02223">
    <property type="entry name" value="Thymidylate_kin"/>
    <property type="match status" value="1"/>
</dbReference>
<evidence type="ECO:0000256" key="5">
    <source>
        <dbReference type="ARBA" id="ARBA00022679"/>
    </source>
</evidence>
<dbReference type="PANTHER" id="PTHR10344">
    <property type="entry name" value="THYMIDYLATE KINASE"/>
    <property type="match status" value="1"/>
</dbReference>
<keyword evidence="6" id="KW-0545">Nucleotide biosynthesis</keyword>
<dbReference type="WBParaSite" id="ACRNAN_Path_1222.g4747.t1">
    <property type="protein sequence ID" value="ACRNAN_Path_1222.g4747.t1"/>
    <property type="gene ID" value="ACRNAN_Path_1222.g4747"/>
</dbReference>
<keyword evidence="7" id="KW-0547">Nucleotide-binding</keyword>
<proteinExistence type="inferred from homology"/>
<evidence type="ECO:0000256" key="8">
    <source>
        <dbReference type="ARBA" id="ARBA00022777"/>
    </source>
</evidence>
<keyword evidence="11" id="KW-1185">Reference proteome</keyword>
<evidence type="ECO:0000256" key="2">
    <source>
        <dbReference type="ARBA" id="ARBA00009776"/>
    </source>
</evidence>
<dbReference type="GO" id="GO:0005739">
    <property type="term" value="C:mitochondrion"/>
    <property type="evidence" value="ECO:0007669"/>
    <property type="project" value="TreeGrafter"/>
</dbReference>
<keyword evidence="8" id="KW-0418">Kinase</keyword>
<comment type="pathway">
    <text evidence="1">Pyrimidine metabolism; dTTP biosynthesis.</text>
</comment>
<evidence type="ECO:0000256" key="9">
    <source>
        <dbReference type="ARBA" id="ARBA00022840"/>
    </source>
</evidence>
<keyword evidence="9" id="KW-0067">ATP-binding</keyword>
<evidence type="ECO:0000256" key="6">
    <source>
        <dbReference type="ARBA" id="ARBA00022727"/>
    </source>
</evidence>
<evidence type="ECO:0000259" key="10">
    <source>
        <dbReference type="Pfam" id="PF02223"/>
    </source>
</evidence>
<dbReference type="GO" id="GO:0006233">
    <property type="term" value="P:dTDP biosynthetic process"/>
    <property type="evidence" value="ECO:0007669"/>
    <property type="project" value="InterPro"/>
</dbReference>
<sequence length="217" mass="24685">MTRRGALIVFEGLDRSGKTTQTQKLLEFFQKNGKKSVIQRFPDREEPLTGPTIDNFLKTATTVSQSKEVIHLLFSANRWACMDRIRSQLNEGTHVIMDRYSFSGIAYSLAKGMDKAWVCQPEVGLLKPDLVLFFDIDPTVVMARNGFGGEALERSDFQAAVYAKMNEIFQKEYWKKINAAETIENVHEEVLSHVNQVLETVTAEKEFQILSLKDFGL</sequence>
<dbReference type="EC" id="2.7.4.9" evidence="3"/>
<dbReference type="InterPro" id="IPR018094">
    <property type="entry name" value="Thymidylate_kinase"/>
</dbReference>
<dbReference type="Proteomes" id="UP000887540">
    <property type="component" value="Unplaced"/>
</dbReference>
<dbReference type="HAMAP" id="MF_00165">
    <property type="entry name" value="Thymidylate_kinase"/>
    <property type="match status" value="1"/>
</dbReference>
<evidence type="ECO:0000256" key="4">
    <source>
        <dbReference type="ARBA" id="ARBA00017144"/>
    </source>
</evidence>
<comment type="similarity">
    <text evidence="2">Belongs to the thymidylate kinase family.</text>
</comment>
<evidence type="ECO:0000256" key="3">
    <source>
        <dbReference type="ARBA" id="ARBA00012980"/>
    </source>
</evidence>
<organism evidence="11 12">
    <name type="scientific">Acrobeloides nanus</name>
    <dbReference type="NCBI Taxonomy" id="290746"/>
    <lineage>
        <taxon>Eukaryota</taxon>
        <taxon>Metazoa</taxon>
        <taxon>Ecdysozoa</taxon>
        <taxon>Nematoda</taxon>
        <taxon>Chromadorea</taxon>
        <taxon>Rhabditida</taxon>
        <taxon>Tylenchina</taxon>
        <taxon>Cephalobomorpha</taxon>
        <taxon>Cephaloboidea</taxon>
        <taxon>Cephalobidae</taxon>
        <taxon>Acrobeloides</taxon>
    </lineage>
</organism>
<dbReference type="NCBIfam" id="TIGR00041">
    <property type="entry name" value="DTMP_kinase"/>
    <property type="match status" value="1"/>
</dbReference>
<dbReference type="PROSITE" id="PS01331">
    <property type="entry name" value="THYMIDYLATE_KINASE"/>
    <property type="match status" value="1"/>
</dbReference>
<dbReference type="GO" id="GO:0005524">
    <property type="term" value="F:ATP binding"/>
    <property type="evidence" value="ECO:0007669"/>
    <property type="project" value="UniProtKB-KW"/>
</dbReference>
<reference evidence="12" key="1">
    <citation type="submission" date="2022-11" db="UniProtKB">
        <authorList>
            <consortium name="WormBaseParasite"/>
        </authorList>
    </citation>
    <scope>IDENTIFICATION</scope>
</reference>
<dbReference type="Gene3D" id="3.40.50.300">
    <property type="entry name" value="P-loop containing nucleotide triphosphate hydrolases"/>
    <property type="match status" value="1"/>
</dbReference>
<dbReference type="PANTHER" id="PTHR10344:SF1">
    <property type="entry name" value="THYMIDYLATE KINASE"/>
    <property type="match status" value="1"/>
</dbReference>
<keyword evidence="5" id="KW-0808">Transferase</keyword>
<evidence type="ECO:0000256" key="7">
    <source>
        <dbReference type="ARBA" id="ARBA00022741"/>
    </source>
</evidence>
<dbReference type="InterPro" id="IPR018095">
    <property type="entry name" value="Thymidylate_kin_CS"/>
</dbReference>
<dbReference type="FunFam" id="3.40.50.300:FF:000679">
    <property type="entry name" value="Thymidylate kinase"/>
    <property type="match status" value="1"/>
</dbReference>
<accession>A0A914BXN9</accession>
<dbReference type="GO" id="GO:0006227">
    <property type="term" value="P:dUDP biosynthetic process"/>
    <property type="evidence" value="ECO:0007669"/>
    <property type="project" value="TreeGrafter"/>
</dbReference>
<dbReference type="CDD" id="cd01672">
    <property type="entry name" value="TMPK"/>
    <property type="match status" value="1"/>
</dbReference>
<dbReference type="SUPFAM" id="SSF52540">
    <property type="entry name" value="P-loop containing nucleoside triphosphate hydrolases"/>
    <property type="match status" value="1"/>
</dbReference>
<dbReference type="AlphaFoldDB" id="A0A914BXN9"/>
<dbReference type="GO" id="GO:0005634">
    <property type="term" value="C:nucleus"/>
    <property type="evidence" value="ECO:0007669"/>
    <property type="project" value="TreeGrafter"/>
</dbReference>
<name>A0A914BXN9_9BILA</name>
<dbReference type="InterPro" id="IPR039430">
    <property type="entry name" value="Thymidylate_kin-like_dom"/>
</dbReference>
<protein>
    <recommendedName>
        <fullName evidence="4">Thymidylate kinase</fullName>
        <ecNumber evidence="3">2.7.4.9</ecNumber>
    </recommendedName>
</protein>
<feature type="domain" description="Thymidylate kinase-like" evidence="10">
    <location>
        <begin position="10"/>
        <end position="190"/>
    </location>
</feature>
<evidence type="ECO:0000256" key="1">
    <source>
        <dbReference type="ARBA" id="ARBA00004992"/>
    </source>
</evidence>
<evidence type="ECO:0000313" key="11">
    <source>
        <dbReference type="Proteomes" id="UP000887540"/>
    </source>
</evidence>
<dbReference type="GO" id="GO:0005829">
    <property type="term" value="C:cytosol"/>
    <property type="evidence" value="ECO:0007669"/>
    <property type="project" value="TreeGrafter"/>
</dbReference>
<dbReference type="GO" id="GO:0004798">
    <property type="term" value="F:dTMP kinase activity"/>
    <property type="evidence" value="ECO:0007669"/>
    <property type="project" value="UniProtKB-EC"/>
</dbReference>
<dbReference type="InterPro" id="IPR027417">
    <property type="entry name" value="P-loop_NTPase"/>
</dbReference>